<name>A0A814BS21_9BILA</name>
<organism evidence="1 2">
    <name type="scientific">Adineta steineri</name>
    <dbReference type="NCBI Taxonomy" id="433720"/>
    <lineage>
        <taxon>Eukaryota</taxon>
        <taxon>Metazoa</taxon>
        <taxon>Spiralia</taxon>
        <taxon>Gnathifera</taxon>
        <taxon>Rotifera</taxon>
        <taxon>Eurotatoria</taxon>
        <taxon>Bdelloidea</taxon>
        <taxon>Adinetida</taxon>
        <taxon>Adinetidae</taxon>
        <taxon>Adineta</taxon>
    </lineage>
</organism>
<dbReference type="AlphaFoldDB" id="A0A814BS21"/>
<gene>
    <name evidence="1" type="ORF">JYZ213_LOCUS12295</name>
</gene>
<comment type="caution">
    <text evidence="1">The sequence shown here is derived from an EMBL/GenBank/DDBJ whole genome shotgun (WGS) entry which is preliminary data.</text>
</comment>
<dbReference type="SUPFAM" id="SSF101391">
    <property type="entry name" value="Hsp90 co-chaperone CDC37"/>
    <property type="match status" value="1"/>
</dbReference>
<evidence type="ECO:0000313" key="2">
    <source>
        <dbReference type="Proteomes" id="UP000663845"/>
    </source>
</evidence>
<proteinExistence type="predicted"/>
<accession>A0A814BS21</accession>
<evidence type="ECO:0000313" key="1">
    <source>
        <dbReference type="EMBL" id="CAF0933229.1"/>
    </source>
</evidence>
<reference evidence="1" key="1">
    <citation type="submission" date="2021-02" db="EMBL/GenBank/DDBJ databases">
        <authorList>
            <person name="Nowell W R."/>
        </authorList>
    </citation>
    <scope>NUCLEOTIDE SEQUENCE</scope>
</reference>
<dbReference type="EMBL" id="CAJNOG010000095">
    <property type="protein sequence ID" value="CAF0933229.1"/>
    <property type="molecule type" value="Genomic_DNA"/>
</dbReference>
<dbReference type="Gene3D" id="1.20.58.610">
    <property type="entry name" value="Cdc37, Hsp90 binding domain"/>
    <property type="match status" value="1"/>
</dbReference>
<sequence length="185" mass="21859">MDHEKEGTLGKELNVGLMLEAAQRTNVLKYDTDEEKQKLNQLIDFVDNHGDKLYEIKMIKYNSNDDDGDITDFDPENEEVLASTKSFFRDNKGLLQDYVTLLDEIQCEEFLRINSHLVDQKVYQYLKNYCVHYYMRDDSFRADRGAKQALIIKNIINLMETTNYDPIEVIRLFFNELNCFFLNLI</sequence>
<dbReference type="InterPro" id="IPR038189">
    <property type="entry name" value="Cdc37_Hsp90-bd_sf"/>
</dbReference>
<protein>
    <submittedName>
        <fullName evidence="1">Uncharacterized protein</fullName>
    </submittedName>
</protein>
<dbReference type="Proteomes" id="UP000663845">
    <property type="component" value="Unassembled WGS sequence"/>
</dbReference>